<dbReference type="AlphaFoldDB" id="B9E9M7"/>
<organism evidence="2 3">
    <name type="scientific">Macrococcus caseolyticus (strain JCSC5402)</name>
    <name type="common">Macrococcoides caseolyticum</name>
    <dbReference type="NCBI Taxonomy" id="458233"/>
    <lineage>
        <taxon>Bacteria</taxon>
        <taxon>Bacillati</taxon>
        <taxon>Bacillota</taxon>
        <taxon>Bacilli</taxon>
        <taxon>Bacillales</taxon>
        <taxon>Staphylococcaceae</taxon>
        <taxon>Macrococcoides</taxon>
    </lineage>
</organism>
<proteinExistence type="predicted"/>
<sequence>MIRVNLKRILKERKITLKELSNEIGISTNALSSFQNQKTESVYYPTIEAITSYLNIEVGDLIEKIDEYYELVVDISHSQIEEKEFNKAYFHLNGVNHDYRSTIEFYFSYNFKSLHSLEIGIDIELDKWSLLPEKLHKIIWRYDMTNKSQGLFWVLSNLLIQELVLTKKFAHLNITSEILVNLKKIPLPLFEMEKVPKEISKNDNRIHEFTFRETCKNIFLVPYNGQIDFEPNNPPKGIKYIPYFEQISVLEFIAKIEKNEKEEKVRVFIK</sequence>
<dbReference type="EMBL" id="AP009484">
    <property type="protein sequence ID" value="BAH16938.1"/>
    <property type="molecule type" value="Genomic_DNA"/>
</dbReference>
<dbReference type="InterPro" id="IPR010982">
    <property type="entry name" value="Lambda_DNA-bd_dom_sf"/>
</dbReference>
<dbReference type="SMART" id="SM00530">
    <property type="entry name" value="HTH_XRE"/>
    <property type="match status" value="1"/>
</dbReference>
<feature type="domain" description="HTH cro/C1-type" evidence="1">
    <location>
        <begin position="6"/>
        <end position="61"/>
    </location>
</feature>
<evidence type="ECO:0000259" key="1">
    <source>
        <dbReference type="PROSITE" id="PS50943"/>
    </source>
</evidence>
<reference evidence="2 3" key="1">
    <citation type="journal article" date="2009" name="J. Bacteriol.">
        <title>Complete genome sequence of Macrococcus caseolyticus strain JCSCS5402, reflecting the ancestral genome of the human-pathogenic staphylococci.</title>
        <authorList>
            <person name="Baba T."/>
            <person name="Kuwahara-Arai K."/>
            <person name="Uchiyama I."/>
            <person name="Takeuchi F."/>
            <person name="Ito T."/>
            <person name="Hiramatsu K."/>
        </authorList>
    </citation>
    <scope>NUCLEOTIDE SEQUENCE [LARGE SCALE GENOMIC DNA]</scope>
    <source>
        <strain evidence="2 3">JCSC5402</strain>
    </source>
</reference>
<accession>B9E9M7</accession>
<dbReference type="RefSeq" id="WP_012656139.1">
    <property type="nucleotide sequence ID" value="NC_011999.1"/>
</dbReference>
<dbReference type="Pfam" id="PF13443">
    <property type="entry name" value="HTH_26"/>
    <property type="match status" value="1"/>
</dbReference>
<dbReference type="STRING" id="458233.MCCL_0231"/>
<dbReference type="eggNOG" id="COG3655">
    <property type="taxonomic scope" value="Bacteria"/>
</dbReference>
<dbReference type="PROSITE" id="PS50943">
    <property type="entry name" value="HTH_CROC1"/>
    <property type="match status" value="1"/>
</dbReference>
<dbReference type="OrthoDB" id="9805309at2"/>
<dbReference type="SUPFAM" id="SSF47413">
    <property type="entry name" value="lambda repressor-like DNA-binding domains"/>
    <property type="match status" value="1"/>
</dbReference>
<evidence type="ECO:0000313" key="3">
    <source>
        <dbReference type="Proteomes" id="UP000001383"/>
    </source>
</evidence>
<dbReference type="Gene3D" id="1.10.260.40">
    <property type="entry name" value="lambda repressor-like DNA-binding domains"/>
    <property type="match status" value="1"/>
</dbReference>
<dbReference type="InterPro" id="IPR001387">
    <property type="entry name" value="Cro/C1-type_HTH"/>
</dbReference>
<protein>
    <recommendedName>
        <fullName evidence="1">HTH cro/C1-type domain-containing protein</fullName>
    </recommendedName>
</protein>
<gene>
    <name evidence="2" type="ordered locus">MCCL_0231</name>
</gene>
<dbReference type="Proteomes" id="UP000001383">
    <property type="component" value="Chromosome"/>
</dbReference>
<name>B9E9M7_MACCJ</name>
<dbReference type="CDD" id="cd00093">
    <property type="entry name" value="HTH_XRE"/>
    <property type="match status" value="1"/>
</dbReference>
<dbReference type="KEGG" id="mcl:MCCL_0231"/>
<dbReference type="HOGENOM" id="CLU_1029740_0_0_9"/>
<dbReference type="GO" id="GO:0003677">
    <property type="term" value="F:DNA binding"/>
    <property type="evidence" value="ECO:0007669"/>
    <property type="project" value="InterPro"/>
</dbReference>
<evidence type="ECO:0000313" key="2">
    <source>
        <dbReference type="EMBL" id="BAH16938.1"/>
    </source>
</evidence>